<dbReference type="AlphaFoldDB" id="A0A0F9AHD2"/>
<proteinExistence type="predicted"/>
<gene>
    <name evidence="1" type="ORF">LCGC14_2650030</name>
</gene>
<evidence type="ECO:0000313" key="1">
    <source>
        <dbReference type="EMBL" id="KKK97710.1"/>
    </source>
</evidence>
<sequence length="303" mass="34563">MKNSKSLSSRLSKASREADLPVLGYVVYWSMRGVEIPEEKVESLLKRYKLEDELSPEQTARAALNRALHVATKKKMIRLIDSNWREVVYAVVRESVDKEGQDVSYDRESLVIFDKRNEYIRFKGKHVGDVQRLFKHYVGRLTTHQIRKALIDLVDSKGGVAMRTSGGVYHLGPEHKDLIERLHGFISEVGNDSYFHYFGIIDSKAAKEALLAAFKEDLKGEISKQRKHLDVIGKRGRSMTEVNVEVGENRFASIKNRVKRVCTLTGNKEAAFKNQLTQVEALHTNFRSIVARRSATFGKKKRA</sequence>
<dbReference type="EMBL" id="LAZR01045929">
    <property type="protein sequence ID" value="KKK97710.1"/>
    <property type="molecule type" value="Genomic_DNA"/>
</dbReference>
<dbReference type="Pfam" id="PF20529">
    <property type="entry name" value="DUF6744"/>
    <property type="match status" value="1"/>
</dbReference>
<name>A0A0F9AHD2_9ZZZZ</name>
<protein>
    <submittedName>
        <fullName evidence="1">Uncharacterized protein</fullName>
    </submittedName>
</protein>
<accession>A0A0F9AHD2</accession>
<organism evidence="1">
    <name type="scientific">marine sediment metagenome</name>
    <dbReference type="NCBI Taxonomy" id="412755"/>
    <lineage>
        <taxon>unclassified sequences</taxon>
        <taxon>metagenomes</taxon>
        <taxon>ecological metagenomes</taxon>
    </lineage>
</organism>
<dbReference type="InterPro" id="IPR046632">
    <property type="entry name" value="DUF6744"/>
</dbReference>
<comment type="caution">
    <text evidence="1">The sequence shown here is derived from an EMBL/GenBank/DDBJ whole genome shotgun (WGS) entry which is preliminary data.</text>
</comment>
<reference evidence="1" key="1">
    <citation type="journal article" date="2015" name="Nature">
        <title>Complex archaea that bridge the gap between prokaryotes and eukaryotes.</title>
        <authorList>
            <person name="Spang A."/>
            <person name="Saw J.H."/>
            <person name="Jorgensen S.L."/>
            <person name="Zaremba-Niedzwiedzka K."/>
            <person name="Martijn J."/>
            <person name="Lind A.E."/>
            <person name="van Eijk R."/>
            <person name="Schleper C."/>
            <person name="Guy L."/>
            <person name="Ettema T.J."/>
        </authorList>
    </citation>
    <scope>NUCLEOTIDE SEQUENCE</scope>
</reference>